<dbReference type="PROSITE" id="PS50994">
    <property type="entry name" value="INTEGRASE"/>
    <property type="match status" value="1"/>
</dbReference>
<proteinExistence type="predicted"/>
<comment type="caution">
    <text evidence="3">The sequence shown here is derived from an EMBL/GenBank/DDBJ whole genome shotgun (WGS) entry which is preliminary data.</text>
</comment>
<dbReference type="InterPro" id="IPR050951">
    <property type="entry name" value="Retrovirus_Pol_polyprotein"/>
</dbReference>
<protein>
    <recommendedName>
        <fullName evidence="2">Integrase catalytic domain-containing protein</fullName>
    </recommendedName>
</protein>
<dbReference type="GO" id="GO:0003676">
    <property type="term" value="F:nucleic acid binding"/>
    <property type="evidence" value="ECO:0007669"/>
    <property type="project" value="InterPro"/>
</dbReference>
<dbReference type="InterPro" id="IPR001584">
    <property type="entry name" value="Integrase_cat-core"/>
</dbReference>
<name>A0A6D2IK80_9BRAS</name>
<dbReference type="OrthoDB" id="407598at2759"/>
<feature type="region of interest" description="Disordered" evidence="1">
    <location>
        <begin position="1"/>
        <end position="21"/>
    </location>
</feature>
<evidence type="ECO:0000313" key="4">
    <source>
        <dbReference type="Proteomes" id="UP000467841"/>
    </source>
</evidence>
<reference evidence="3" key="1">
    <citation type="submission" date="2020-01" db="EMBL/GenBank/DDBJ databases">
        <authorList>
            <person name="Mishra B."/>
        </authorList>
    </citation>
    <scope>NUCLEOTIDE SEQUENCE [LARGE SCALE GENOMIC DNA]</scope>
</reference>
<dbReference type="PANTHER" id="PTHR37984:SF5">
    <property type="entry name" value="PROTEIN NYNRIN-LIKE"/>
    <property type="match status" value="1"/>
</dbReference>
<dbReference type="Pfam" id="PF24626">
    <property type="entry name" value="SH3_Tf2-1"/>
    <property type="match status" value="1"/>
</dbReference>
<feature type="domain" description="Integrase catalytic" evidence="2">
    <location>
        <begin position="1"/>
        <end position="73"/>
    </location>
</feature>
<accession>A0A6D2IK80</accession>
<dbReference type="Proteomes" id="UP000467841">
    <property type="component" value="Unassembled WGS sequence"/>
</dbReference>
<dbReference type="EMBL" id="CACVBM020001056">
    <property type="protein sequence ID" value="CAA7027456.1"/>
    <property type="molecule type" value="Genomic_DNA"/>
</dbReference>
<dbReference type="GO" id="GO:0015074">
    <property type="term" value="P:DNA integration"/>
    <property type="evidence" value="ECO:0007669"/>
    <property type="project" value="InterPro"/>
</dbReference>
<dbReference type="InterPro" id="IPR036397">
    <property type="entry name" value="RNaseH_sf"/>
</dbReference>
<dbReference type="AlphaFoldDB" id="A0A6D2IK80"/>
<evidence type="ECO:0000259" key="2">
    <source>
        <dbReference type="PROSITE" id="PS50994"/>
    </source>
</evidence>
<dbReference type="InterPro" id="IPR056924">
    <property type="entry name" value="SH3_Tf2-1"/>
</dbReference>
<evidence type="ECO:0000256" key="1">
    <source>
        <dbReference type="SAM" id="MobiDB-lite"/>
    </source>
</evidence>
<dbReference type="SUPFAM" id="SSF53098">
    <property type="entry name" value="Ribonuclease H-like"/>
    <property type="match status" value="1"/>
</dbReference>
<organism evidence="3 4">
    <name type="scientific">Microthlaspi erraticum</name>
    <dbReference type="NCBI Taxonomy" id="1685480"/>
    <lineage>
        <taxon>Eukaryota</taxon>
        <taxon>Viridiplantae</taxon>
        <taxon>Streptophyta</taxon>
        <taxon>Embryophyta</taxon>
        <taxon>Tracheophyta</taxon>
        <taxon>Spermatophyta</taxon>
        <taxon>Magnoliopsida</taxon>
        <taxon>eudicotyledons</taxon>
        <taxon>Gunneridae</taxon>
        <taxon>Pentapetalae</taxon>
        <taxon>rosids</taxon>
        <taxon>malvids</taxon>
        <taxon>Brassicales</taxon>
        <taxon>Brassicaceae</taxon>
        <taxon>Coluteocarpeae</taxon>
        <taxon>Microthlaspi</taxon>
    </lineage>
</organism>
<dbReference type="Gene3D" id="3.30.420.10">
    <property type="entry name" value="Ribonuclease H-like superfamily/Ribonuclease H"/>
    <property type="match status" value="1"/>
</dbReference>
<dbReference type="PANTHER" id="PTHR37984">
    <property type="entry name" value="PROTEIN CBG26694"/>
    <property type="match status" value="1"/>
</dbReference>
<keyword evidence="4" id="KW-1185">Reference proteome</keyword>
<sequence length="220" mass="24445">MLGTSLDMSSAYHPQTDGQTEVTNRSLGNLLRCLVGDSIKTWDSKLPQAEFAYNHSLNRSLGYSPFQVVYGLLPRGPLDLSTLPDRTRIHGVADDFIDNIHNVHTQVVTNLESSSSKYKAIATADSQHRRVIFKPGNHVWAFLTKDRMPAHSYNKLKAKKIGHLTVLEQINDNAYRLQLPANINTSDVFNVRYLSCYAPPDPVPDSWSNPSNPGGPDATT</sequence>
<dbReference type="InterPro" id="IPR012337">
    <property type="entry name" value="RNaseH-like_sf"/>
</dbReference>
<gene>
    <name evidence="3" type="ORF">MERR_LOCUS14691</name>
</gene>
<evidence type="ECO:0000313" key="3">
    <source>
        <dbReference type="EMBL" id="CAA7027456.1"/>
    </source>
</evidence>